<keyword evidence="5" id="KW-0472">Membrane</keyword>
<dbReference type="GO" id="GO:0016020">
    <property type="term" value="C:membrane"/>
    <property type="evidence" value="ECO:0007669"/>
    <property type="project" value="UniProtKB-SubCell"/>
</dbReference>
<evidence type="ECO:0000256" key="1">
    <source>
        <dbReference type="ARBA" id="ARBA00004370"/>
    </source>
</evidence>
<dbReference type="Pfam" id="PF03381">
    <property type="entry name" value="CDC50"/>
    <property type="match status" value="1"/>
</dbReference>
<keyword evidence="3" id="KW-0812">Transmembrane</keyword>
<dbReference type="AlphaFoldDB" id="A0A5D2PDZ7"/>
<evidence type="ECO:0000313" key="7">
    <source>
        <dbReference type="Proteomes" id="UP000322667"/>
    </source>
</evidence>
<evidence type="ECO:0000313" key="6">
    <source>
        <dbReference type="EMBL" id="TYI14082.1"/>
    </source>
</evidence>
<keyword evidence="7" id="KW-1185">Reference proteome</keyword>
<comment type="similarity">
    <text evidence="2">Belongs to the CDC50/LEM3 family.</text>
</comment>
<organism evidence="6 7">
    <name type="scientific">Gossypium tomentosum</name>
    <name type="common">Hawaiian cotton</name>
    <name type="synonym">Gossypium sandvicense</name>
    <dbReference type="NCBI Taxonomy" id="34277"/>
    <lineage>
        <taxon>Eukaryota</taxon>
        <taxon>Viridiplantae</taxon>
        <taxon>Streptophyta</taxon>
        <taxon>Embryophyta</taxon>
        <taxon>Tracheophyta</taxon>
        <taxon>Spermatophyta</taxon>
        <taxon>Magnoliopsida</taxon>
        <taxon>eudicotyledons</taxon>
        <taxon>Gunneridae</taxon>
        <taxon>Pentapetalae</taxon>
        <taxon>rosids</taxon>
        <taxon>malvids</taxon>
        <taxon>Malvales</taxon>
        <taxon>Malvaceae</taxon>
        <taxon>Malvoideae</taxon>
        <taxon>Gossypium</taxon>
    </lineage>
</organism>
<evidence type="ECO:0000256" key="5">
    <source>
        <dbReference type="ARBA" id="ARBA00023136"/>
    </source>
</evidence>
<proteinExistence type="inferred from homology"/>
<dbReference type="EMBL" id="CM017617">
    <property type="protein sequence ID" value="TYI14082.1"/>
    <property type="molecule type" value="Genomic_DNA"/>
</dbReference>
<gene>
    <name evidence="6" type="ORF">ES332_A08G100900v1</name>
</gene>
<protein>
    <submittedName>
        <fullName evidence="6">Uncharacterized protein</fullName>
    </submittedName>
</protein>
<sequence>MPSSDRPTRERKVVERYSAPSVARSSSSKNLSIEKLVKEAILPRIHGLALKTTVVAGNWTWEHAKPKARMETLQRNLRINLWLNQFLSFRKRTKHCKNRITITRKIDIKLYHSYQSLTISLITMFSKGQRRRMADCRRYSMAVKKRMKKPIYAYYQLDNFYQNHRRY</sequence>
<dbReference type="InterPro" id="IPR005045">
    <property type="entry name" value="CDC50/LEM3_fam"/>
</dbReference>
<evidence type="ECO:0000256" key="2">
    <source>
        <dbReference type="ARBA" id="ARBA00009457"/>
    </source>
</evidence>
<reference evidence="6 7" key="1">
    <citation type="submission" date="2019-07" db="EMBL/GenBank/DDBJ databases">
        <title>WGS assembly of Gossypium tomentosum.</title>
        <authorList>
            <person name="Chen Z.J."/>
            <person name="Sreedasyam A."/>
            <person name="Ando A."/>
            <person name="Song Q."/>
            <person name="De L."/>
            <person name="Hulse-Kemp A."/>
            <person name="Ding M."/>
            <person name="Ye W."/>
            <person name="Kirkbride R."/>
            <person name="Jenkins J."/>
            <person name="Plott C."/>
            <person name="Lovell J."/>
            <person name="Lin Y.-M."/>
            <person name="Vaughn R."/>
            <person name="Liu B."/>
            <person name="Li W."/>
            <person name="Simpson S."/>
            <person name="Scheffler B."/>
            <person name="Saski C."/>
            <person name="Grover C."/>
            <person name="Hu G."/>
            <person name="Conover J."/>
            <person name="Carlson J."/>
            <person name="Shu S."/>
            <person name="Boston L."/>
            <person name="Williams M."/>
            <person name="Peterson D."/>
            <person name="Mcgee K."/>
            <person name="Jones D."/>
            <person name="Wendel J."/>
            <person name="Stelly D."/>
            <person name="Grimwood J."/>
            <person name="Schmutz J."/>
        </authorList>
    </citation>
    <scope>NUCLEOTIDE SEQUENCE [LARGE SCALE GENOMIC DNA]</scope>
    <source>
        <strain evidence="6">7179.01</strain>
    </source>
</reference>
<name>A0A5D2PDZ7_GOSTO</name>
<keyword evidence="4" id="KW-1133">Transmembrane helix</keyword>
<evidence type="ECO:0000256" key="4">
    <source>
        <dbReference type="ARBA" id="ARBA00022989"/>
    </source>
</evidence>
<dbReference type="Proteomes" id="UP000322667">
    <property type="component" value="Chromosome A08"/>
</dbReference>
<comment type="subcellular location">
    <subcellularLocation>
        <location evidence="1">Membrane</location>
    </subcellularLocation>
</comment>
<accession>A0A5D2PDZ7</accession>
<evidence type="ECO:0000256" key="3">
    <source>
        <dbReference type="ARBA" id="ARBA00022692"/>
    </source>
</evidence>